<evidence type="ECO:0000256" key="4">
    <source>
        <dbReference type="ARBA" id="ARBA00022833"/>
    </source>
</evidence>
<protein>
    <submittedName>
        <fullName evidence="7">E3 ubiquitin-protein ligase XIAP</fullName>
    </submittedName>
</protein>
<dbReference type="PROSITE" id="PS50143">
    <property type="entry name" value="BIR_REPEAT_2"/>
    <property type="match status" value="1"/>
</dbReference>
<dbReference type="SUPFAM" id="SSF57924">
    <property type="entry name" value="Inhibitor of apoptosis (IAP) repeat"/>
    <property type="match status" value="1"/>
</dbReference>
<dbReference type="GO" id="GO:0008270">
    <property type="term" value="F:zinc ion binding"/>
    <property type="evidence" value="ECO:0007669"/>
    <property type="project" value="UniProtKB-KW"/>
</dbReference>
<name>A0A8X7CKW9_9ARAC</name>
<evidence type="ECO:0000313" key="8">
    <source>
        <dbReference type="Proteomes" id="UP000886998"/>
    </source>
</evidence>
<keyword evidence="4" id="KW-0862">Zinc</keyword>
<dbReference type="SMART" id="SM00238">
    <property type="entry name" value="BIR"/>
    <property type="match status" value="1"/>
</dbReference>
<reference evidence="7" key="1">
    <citation type="submission" date="2020-08" db="EMBL/GenBank/DDBJ databases">
        <title>Multicomponent nature underlies the extraordinary mechanical properties of spider dragline silk.</title>
        <authorList>
            <person name="Kono N."/>
            <person name="Nakamura H."/>
            <person name="Mori M."/>
            <person name="Yoshida Y."/>
            <person name="Ohtoshi R."/>
            <person name="Malay A.D."/>
            <person name="Moran D.A.P."/>
            <person name="Tomita M."/>
            <person name="Numata K."/>
            <person name="Arakawa K."/>
        </authorList>
    </citation>
    <scope>NUCLEOTIDE SEQUENCE</scope>
</reference>
<dbReference type="InterPro" id="IPR013083">
    <property type="entry name" value="Znf_RING/FYVE/PHD"/>
</dbReference>
<organism evidence="7 8">
    <name type="scientific">Trichonephila inaurata madagascariensis</name>
    <dbReference type="NCBI Taxonomy" id="2747483"/>
    <lineage>
        <taxon>Eukaryota</taxon>
        <taxon>Metazoa</taxon>
        <taxon>Ecdysozoa</taxon>
        <taxon>Arthropoda</taxon>
        <taxon>Chelicerata</taxon>
        <taxon>Arachnida</taxon>
        <taxon>Araneae</taxon>
        <taxon>Araneomorphae</taxon>
        <taxon>Entelegynae</taxon>
        <taxon>Araneoidea</taxon>
        <taxon>Nephilidae</taxon>
        <taxon>Trichonephila</taxon>
        <taxon>Trichonephila inaurata</taxon>
    </lineage>
</organism>
<dbReference type="Gene3D" id="1.10.1170.10">
    <property type="entry name" value="Inhibitor Of Apoptosis Protein (2mihbC-IAP-1), Chain A"/>
    <property type="match status" value="1"/>
</dbReference>
<evidence type="ECO:0000256" key="2">
    <source>
        <dbReference type="ARBA" id="ARBA00022723"/>
    </source>
</evidence>
<evidence type="ECO:0000256" key="3">
    <source>
        <dbReference type="ARBA" id="ARBA00022771"/>
    </source>
</evidence>
<accession>A0A8X7CKW9</accession>
<dbReference type="OrthoDB" id="6499484at2759"/>
<evidence type="ECO:0000256" key="5">
    <source>
        <dbReference type="PROSITE-ProRule" id="PRU00175"/>
    </source>
</evidence>
<dbReference type="InterPro" id="IPR050784">
    <property type="entry name" value="IAP"/>
</dbReference>
<evidence type="ECO:0000313" key="7">
    <source>
        <dbReference type="EMBL" id="GFY69425.1"/>
    </source>
</evidence>
<dbReference type="Gene3D" id="3.30.40.10">
    <property type="entry name" value="Zinc/RING finger domain, C3HC4 (zinc finger)"/>
    <property type="match status" value="1"/>
</dbReference>
<dbReference type="Proteomes" id="UP000886998">
    <property type="component" value="Unassembled WGS sequence"/>
</dbReference>
<gene>
    <name evidence="7" type="primary">XIAP</name>
    <name evidence="7" type="ORF">TNIN_19701</name>
</gene>
<dbReference type="SMART" id="SM00184">
    <property type="entry name" value="RING"/>
    <property type="match status" value="1"/>
</dbReference>
<dbReference type="GO" id="GO:0005737">
    <property type="term" value="C:cytoplasm"/>
    <property type="evidence" value="ECO:0007669"/>
    <property type="project" value="TreeGrafter"/>
</dbReference>
<dbReference type="EMBL" id="BMAV01017603">
    <property type="protein sequence ID" value="GFY69425.1"/>
    <property type="molecule type" value="Genomic_DNA"/>
</dbReference>
<comment type="caution">
    <text evidence="7">The sequence shown here is derived from an EMBL/GenBank/DDBJ whole genome shotgun (WGS) entry which is preliminary data.</text>
</comment>
<sequence length="281" mass="32316">MKDNSLETVDAIKPPKLKKYVQHSKNSFKKVSMSDLKSRLFSYKNWPLLMINSKLLAECGFYYTGVLDIVTCFSCNGSLGHWETNDNPFIEHEKFFPYCEYMNFIKMNPKNKVESIEEKVLREACKIFSTLKVQKVAVENLRNTGQHFKSLNDVYEAVLKYDNKALPPVPKNEKGNMDTVHEAVLDYENKVLPPVTKNEKGNMDTMHEAVLEYENKVLPLVTKNEKGNMDTVICKICMDKEMDVVFQPCSHLVSCHICAAKIFDCPLCRNPVTHKIKVFRG</sequence>
<dbReference type="FunFam" id="1.10.1170.10:FF:000002">
    <property type="entry name" value="Baculoviral IAP repeat containing 7"/>
    <property type="match status" value="1"/>
</dbReference>
<keyword evidence="8" id="KW-1185">Reference proteome</keyword>
<dbReference type="PANTHER" id="PTHR10044">
    <property type="entry name" value="INHIBITOR OF APOPTOSIS"/>
    <property type="match status" value="1"/>
</dbReference>
<dbReference type="AlphaFoldDB" id="A0A8X7CKW9"/>
<evidence type="ECO:0000256" key="1">
    <source>
        <dbReference type="ARBA" id="ARBA00006672"/>
    </source>
</evidence>
<proteinExistence type="inferred from homology"/>
<dbReference type="InterPro" id="IPR001841">
    <property type="entry name" value="Znf_RING"/>
</dbReference>
<keyword evidence="3 5" id="KW-0863">Zinc-finger</keyword>
<dbReference type="PANTHER" id="PTHR10044:SF139">
    <property type="entry name" value="DEATH-ASSOCIATED INHIBITOR OF APOPTOSIS 2"/>
    <property type="match status" value="1"/>
</dbReference>
<dbReference type="InterPro" id="IPR001370">
    <property type="entry name" value="BIR_rpt"/>
</dbReference>
<keyword evidence="2" id="KW-0479">Metal-binding</keyword>
<dbReference type="GO" id="GO:0005634">
    <property type="term" value="C:nucleus"/>
    <property type="evidence" value="ECO:0007669"/>
    <property type="project" value="TreeGrafter"/>
</dbReference>
<evidence type="ECO:0000259" key="6">
    <source>
        <dbReference type="PROSITE" id="PS50089"/>
    </source>
</evidence>
<feature type="domain" description="RING-type" evidence="6">
    <location>
        <begin position="234"/>
        <end position="269"/>
    </location>
</feature>
<dbReference type="PROSITE" id="PS50089">
    <property type="entry name" value="ZF_RING_2"/>
    <property type="match status" value="1"/>
</dbReference>
<dbReference type="Pfam" id="PF00653">
    <property type="entry name" value="BIR"/>
    <property type="match status" value="1"/>
</dbReference>
<dbReference type="Pfam" id="PF13920">
    <property type="entry name" value="zf-C3HC4_3"/>
    <property type="match status" value="1"/>
</dbReference>
<comment type="similarity">
    <text evidence="1">Belongs to the IAP family.</text>
</comment>
<dbReference type="CDD" id="cd00022">
    <property type="entry name" value="BIR"/>
    <property type="match status" value="1"/>
</dbReference>